<feature type="domain" description="Glucose-6-phosphate dehydrogenase NAD-binding" evidence="8">
    <location>
        <begin position="14"/>
        <end position="183"/>
    </location>
</feature>
<dbReference type="GO" id="GO:0006006">
    <property type="term" value="P:glucose metabolic process"/>
    <property type="evidence" value="ECO:0007669"/>
    <property type="project" value="UniProtKB-KW"/>
</dbReference>
<keyword evidence="3 7" id="KW-0313">Glucose metabolism</keyword>
<evidence type="ECO:0000259" key="8">
    <source>
        <dbReference type="Pfam" id="PF00479"/>
    </source>
</evidence>
<evidence type="ECO:0000256" key="5">
    <source>
        <dbReference type="ARBA" id="ARBA00023002"/>
    </source>
</evidence>
<evidence type="ECO:0000313" key="11">
    <source>
        <dbReference type="Proteomes" id="UP000010116"/>
    </source>
</evidence>
<keyword evidence="5 7" id="KW-0560">Oxidoreductase</keyword>
<feature type="binding site" evidence="7">
    <location>
        <position position="174"/>
    </location>
    <ligand>
        <name>substrate</name>
    </ligand>
</feature>
<feature type="binding site" evidence="7">
    <location>
        <position position="178"/>
    </location>
    <ligand>
        <name>substrate</name>
    </ligand>
</feature>
<dbReference type="PIRSF" id="PIRSF000110">
    <property type="entry name" value="G6PD"/>
    <property type="match status" value="1"/>
</dbReference>
<dbReference type="PANTHER" id="PTHR23429">
    <property type="entry name" value="GLUCOSE-6-PHOSPHATE 1-DEHYDROGENASE G6PD"/>
    <property type="match status" value="1"/>
</dbReference>
<dbReference type="SUPFAM" id="SSF51735">
    <property type="entry name" value="NAD(P)-binding Rossmann-fold domains"/>
    <property type="match status" value="1"/>
</dbReference>
<dbReference type="UniPathway" id="UPA00115">
    <property type="reaction ID" value="UER00408"/>
</dbReference>
<evidence type="ECO:0000256" key="6">
    <source>
        <dbReference type="ARBA" id="ARBA00023277"/>
    </source>
</evidence>
<dbReference type="InterPro" id="IPR022674">
    <property type="entry name" value="G6P_DH_NAD-bd"/>
</dbReference>
<dbReference type="Proteomes" id="UP000010116">
    <property type="component" value="Unassembled WGS sequence"/>
</dbReference>
<dbReference type="GO" id="GO:0004345">
    <property type="term" value="F:glucose-6-phosphate dehydrogenase activity"/>
    <property type="evidence" value="ECO:0007669"/>
    <property type="project" value="UniProtKB-UniRule"/>
</dbReference>
<comment type="pathway">
    <text evidence="1 7">Carbohydrate degradation; pentose phosphate pathway; D-ribulose 5-phosphate from D-glucose 6-phosphate (oxidative stage): step 1/3.</text>
</comment>
<evidence type="ECO:0000256" key="7">
    <source>
        <dbReference type="HAMAP-Rule" id="MF_00966"/>
    </source>
</evidence>
<feature type="domain" description="Glucose-6-phosphate dehydrogenase C-terminal" evidence="9">
    <location>
        <begin position="185"/>
        <end position="481"/>
    </location>
</feature>
<comment type="caution">
    <text evidence="7">Lacks conserved residue(s) required for the propagation of feature annotation.</text>
</comment>
<feature type="active site" description="Proton acceptor" evidence="7">
    <location>
        <position position="236"/>
    </location>
</feature>
<keyword evidence="4 7" id="KW-0521">NADP</keyword>
<evidence type="ECO:0000256" key="2">
    <source>
        <dbReference type="ARBA" id="ARBA00009975"/>
    </source>
</evidence>
<comment type="function">
    <text evidence="7">Catalyzes the oxidation of glucose 6-phosphate to 6-phosphogluconolactone.</text>
</comment>
<dbReference type="InterPro" id="IPR022675">
    <property type="entry name" value="G6P_DH_C"/>
</dbReference>
<gene>
    <name evidence="7 10" type="primary">zwf</name>
    <name evidence="10" type="ORF">NT02SARS_1297</name>
</gene>
<dbReference type="InterPro" id="IPR036291">
    <property type="entry name" value="NAD(P)-bd_dom_sf"/>
</dbReference>
<evidence type="ECO:0000256" key="3">
    <source>
        <dbReference type="ARBA" id="ARBA00022526"/>
    </source>
</evidence>
<evidence type="ECO:0000313" key="10">
    <source>
        <dbReference type="EMBL" id="EJP72437.1"/>
    </source>
</evidence>
<dbReference type="NCBIfam" id="TIGR00871">
    <property type="entry name" value="zwf"/>
    <property type="match status" value="1"/>
</dbReference>
<reference evidence="10 11" key="1">
    <citation type="journal article" date="2012" name="ISME J.">
        <title>Genomic insights to SAR86, an abundant and uncultivated marine bacterial lineage.</title>
        <authorList>
            <person name="Dupont C.L."/>
            <person name="Rusch D.B."/>
            <person name="Yooseph S."/>
            <person name="Lombardo M.J."/>
            <person name="Richter R.A."/>
            <person name="Valas R."/>
            <person name="Novotny M."/>
            <person name="Yee-Greenbaum J."/>
            <person name="Selengut J.D."/>
            <person name="Haft D.H."/>
            <person name="Halpern A.L."/>
            <person name="Lasken R.S."/>
            <person name="Nealson K."/>
            <person name="Friedman R."/>
            <person name="Venter J.C."/>
        </authorList>
    </citation>
    <scope>NUCLEOTIDE SEQUENCE [LARGE SCALE GENOMIC DNA]</scope>
</reference>
<dbReference type="GO" id="GO:0009051">
    <property type="term" value="P:pentose-phosphate shunt, oxidative branch"/>
    <property type="evidence" value="ECO:0007669"/>
    <property type="project" value="TreeGrafter"/>
</dbReference>
<feature type="binding site" evidence="7">
    <location>
        <position position="212"/>
    </location>
    <ligand>
        <name>substrate</name>
    </ligand>
</feature>
<feature type="binding site" evidence="7">
    <location>
        <position position="231"/>
    </location>
    <ligand>
        <name>substrate</name>
    </ligand>
</feature>
<evidence type="ECO:0000256" key="1">
    <source>
        <dbReference type="ARBA" id="ARBA00004937"/>
    </source>
</evidence>
<dbReference type="SUPFAM" id="SSF55347">
    <property type="entry name" value="Glyceraldehyde-3-phosphate dehydrogenase-like, C-terminal domain"/>
    <property type="match status" value="1"/>
</dbReference>
<dbReference type="HAMAP" id="MF_00966">
    <property type="entry name" value="G6PD"/>
    <property type="match status" value="1"/>
</dbReference>
<organism evidence="10 11">
    <name type="scientific">SAR86 cluster bacterium SAR86B</name>
    <dbReference type="NCBI Taxonomy" id="1123867"/>
    <lineage>
        <taxon>Bacteria</taxon>
        <taxon>Pseudomonadati</taxon>
        <taxon>Pseudomonadota</taxon>
        <taxon>Gammaproteobacteria</taxon>
        <taxon>SAR86 cluster</taxon>
    </lineage>
</organism>
<dbReference type="PANTHER" id="PTHR23429:SF0">
    <property type="entry name" value="GLUCOSE-6-PHOSPHATE 1-DEHYDROGENASE"/>
    <property type="match status" value="1"/>
</dbReference>
<name>J4V1H4_9GAMM</name>
<accession>J4V1H4</accession>
<feature type="binding site" evidence="7">
    <location>
        <position position="336"/>
    </location>
    <ligand>
        <name>substrate</name>
    </ligand>
</feature>
<sequence>MSDVEKLNTFNLYIFGGTGDLANRKLLPALFRQFTLGSFSDQSNIIGIGTKELSEEDYLNIVQNSLQKHSDLYSDELWQKFSNKLTYKKIDINNDEDWKNFEPQSIDAVKIFYLAIPPSLYETISSKLHSYQCIDEKSRIVVEKPIGSDLETAKKINDSLSIGFSENQIYRIDHYLGKEAVQNLLALRFGNIIFEQSWSNRAIDHVQITVAEDLGVEDRGNYYDKTGALKDMIQNHLIQILCLIAMEPPVSINSESVRDEKLKVLKSLAPFDLNNIKTNSVRARYSEGVYNKEAVKAYIDEDGVEETNNTETFVALKLFINNWRWSGVPFFLRTGKRMKKKVSEIVVRYKNIPHNIFSSDAKVHSNQLVLRIHPDEGVDLKLNTKEPSVSGFNLEELPLDLNLQDYYEMGHQDCYERLLLDVIKGNQALFVRKDEIEASWEWIDSITKLWNSEDIPMDEYSSGSWGPSSSELMLSKENKKWIDKN</sequence>
<comment type="catalytic activity">
    <reaction evidence="7">
        <text>D-glucose 6-phosphate + NADP(+) = 6-phospho-D-glucono-1,5-lactone + NADPH + H(+)</text>
        <dbReference type="Rhea" id="RHEA:15841"/>
        <dbReference type="ChEBI" id="CHEBI:15378"/>
        <dbReference type="ChEBI" id="CHEBI:57783"/>
        <dbReference type="ChEBI" id="CHEBI:57955"/>
        <dbReference type="ChEBI" id="CHEBI:58349"/>
        <dbReference type="ChEBI" id="CHEBI:61548"/>
        <dbReference type="EC" id="1.1.1.49"/>
    </reaction>
</comment>
<dbReference type="EMBL" id="JH611193">
    <property type="protein sequence ID" value="EJP72437.1"/>
    <property type="molecule type" value="Genomic_DNA"/>
</dbReference>
<dbReference type="EC" id="1.1.1.49" evidence="7"/>
<dbReference type="AlphaFoldDB" id="J4V1H4"/>
<dbReference type="Gene3D" id="3.30.360.10">
    <property type="entry name" value="Dihydrodipicolinate Reductase, domain 2"/>
    <property type="match status" value="1"/>
</dbReference>
<dbReference type="Gene3D" id="3.40.50.720">
    <property type="entry name" value="NAD(P)-binding Rossmann-like Domain"/>
    <property type="match status" value="1"/>
</dbReference>
<dbReference type="PROSITE" id="PS00069">
    <property type="entry name" value="G6P_DEHYDROGENASE"/>
    <property type="match status" value="1"/>
</dbReference>
<protein>
    <recommendedName>
        <fullName evidence="7">Glucose-6-phosphate 1-dehydrogenase</fullName>
        <shortName evidence="7">G6PD</shortName>
        <ecNumber evidence="7">1.1.1.49</ecNumber>
    </recommendedName>
</protein>
<dbReference type="NCBIfam" id="NF009492">
    <property type="entry name" value="PRK12853.1-3"/>
    <property type="match status" value="1"/>
</dbReference>
<dbReference type="HOGENOM" id="CLU_013524_5_0_6"/>
<dbReference type="GO" id="GO:0005829">
    <property type="term" value="C:cytosol"/>
    <property type="evidence" value="ECO:0007669"/>
    <property type="project" value="TreeGrafter"/>
</dbReference>
<feature type="binding site" evidence="7">
    <location>
        <position position="144"/>
    </location>
    <ligand>
        <name>NADP(+)</name>
        <dbReference type="ChEBI" id="CHEBI:58349"/>
    </ligand>
</feature>
<keyword evidence="6 7" id="KW-0119">Carbohydrate metabolism</keyword>
<evidence type="ECO:0000256" key="4">
    <source>
        <dbReference type="ARBA" id="ARBA00022857"/>
    </source>
</evidence>
<comment type="similarity">
    <text evidence="2 7">Belongs to the glucose-6-phosphate dehydrogenase family.</text>
</comment>
<proteinExistence type="inferred from homology"/>
<dbReference type="PRINTS" id="PR00079">
    <property type="entry name" value="G6PDHDRGNASE"/>
</dbReference>
<evidence type="ECO:0000259" key="9">
    <source>
        <dbReference type="Pfam" id="PF02781"/>
    </source>
</evidence>
<dbReference type="InterPro" id="IPR001282">
    <property type="entry name" value="G6P_DH"/>
</dbReference>
<feature type="binding site" evidence="7">
    <location>
        <begin position="91"/>
        <end position="92"/>
    </location>
    <ligand>
        <name>NADP(+)</name>
        <dbReference type="ChEBI" id="CHEBI:58349"/>
    </ligand>
</feature>
<dbReference type="Pfam" id="PF00479">
    <property type="entry name" value="G6PD_N"/>
    <property type="match status" value="1"/>
</dbReference>
<dbReference type="InterPro" id="IPR019796">
    <property type="entry name" value="G6P_DH_AS"/>
</dbReference>
<dbReference type="GO" id="GO:0050661">
    <property type="term" value="F:NADP binding"/>
    <property type="evidence" value="ECO:0007669"/>
    <property type="project" value="UniProtKB-UniRule"/>
</dbReference>
<dbReference type="Pfam" id="PF02781">
    <property type="entry name" value="G6PD_C"/>
    <property type="match status" value="1"/>
</dbReference>
<feature type="binding site" evidence="7">
    <location>
        <position position="341"/>
    </location>
    <ligand>
        <name>substrate</name>
    </ligand>
</feature>